<dbReference type="AlphaFoldDB" id="A0A7T1AME9"/>
<dbReference type="InterPro" id="IPR050765">
    <property type="entry name" value="Riboflavin_Biosynth_HTPR"/>
</dbReference>
<accession>A0A7T1AME9</accession>
<reference evidence="5 6" key="1">
    <citation type="journal article" date="2021" name="Nat. Commun.">
        <title>Isolation of a member of the candidate phylum Atribacteria reveals a unique cell membrane structure.</title>
        <authorList>
            <person name="Taiki K."/>
            <person name="Nobu M.K."/>
            <person name="Kusada H."/>
            <person name="Meng X.-Y."/>
            <person name="Hosoki N."/>
            <person name="Uematsu K."/>
            <person name="Yoshioka H."/>
            <person name="Kamagata Y."/>
            <person name="Tamaki H."/>
        </authorList>
    </citation>
    <scope>NUCLEOTIDE SEQUENCE [LARGE SCALE GENOMIC DNA]</scope>
    <source>
        <strain evidence="5 6">RT761</strain>
    </source>
</reference>
<sequence>MLPRIIIHNAISLDGRIDWLNFDFGLFYGFISRWNEDANMVGSNTLLKGFEELNQDQNETPEEMEPGSNDQRPLLIVPDSQGRIRSCKLVLIQPYWRGVVVLCSEKTPNEYLYYLNGSRIEYLMVGKEHVNYRSALQKLYDQYQIKTIRLDSCGTLNGILLREGLVDEVSILINPSLVGGTTPQSFFKASDLTSYEGVIKLKLLSVEKVTEDIVWLLYEVIK</sequence>
<evidence type="ECO:0000259" key="4">
    <source>
        <dbReference type="Pfam" id="PF01872"/>
    </source>
</evidence>
<feature type="domain" description="Bacterial bifunctional deaminase-reductase C-terminal" evidence="4">
    <location>
        <begin position="4"/>
        <end position="214"/>
    </location>
</feature>
<dbReference type="PANTHER" id="PTHR38011:SF7">
    <property type="entry name" value="2,5-DIAMINO-6-RIBOSYLAMINO-4(3H)-PYRIMIDINONE 5'-PHOSPHATE REDUCTASE"/>
    <property type="match status" value="1"/>
</dbReference>
<comment type="pathway">
    <text evidence="1">Cofactor biosynthesis; riboflavin biosynthesis.</text>
</comment>
<dbReference type="Proteomes" id="UP000594463">
    <property type="component" value="Chromosome"/>
</dbReference>
<protein>
    <recommendedName>
        <fullName evidence="4">Bacterial bifunctional deaminase-reductase C-terminal domain-containing protein</fullName>
    </recommendedName>
</protein>
<dbReference type="EMBL" id="CP065383">
    <property type="protein sequence ID" value="QPM68621.1"/>
    <property type="molecule type" value="Genomic_DNA"/>
</dbReference>
<dbReference type="KEGG" id="alam:RT761_01843"/>
<evidence type="ECO:0000313" key="5">
    <source>
        <dbReference type="EMBL" id="QPM68621.1"/>
    </source>
</evidence>
<dbReference type="GO" id="GO:0008703">
    <property type="term" value="F:5-amino-6-(5-phosphoribosylamino)uracil reductase activity"/>
    <property type="evidence" value="ECO:0007669"/>
    <property type="project" value="InterPro"/>
</dbReference>
<keyword evidence="6" id="KW-1185">Reference proteome</keyword>
<dbReference type="SUPFAM" id="SSF53597">
    <property type="entry name" value="Dihydrofolate reductase-like"/>
    <property type="match status" value="1"/>
</dbReference>
<evidence type="ECO:0000256" key="3">
    <source>
        <dbReference type="ARBA" id="ARBA00023002"/>
    </source>
</evidence>
<dbReference type="RefSeq" id="WP_218111121.1">
    <property type="nucleotide sequence ID" value="NZ_CP065383.1"/>
</dbReference>
<dbReference type="InterPro" id="IPR024072">
    <property type="entry name" value="DHFR-like_dom_sf"/>
</dbReference>
<dbReference type="Gene3D" id="3.40.430.10">
    <property type="entry name" value="Dihydrofolate Reductase, subunit A"/>
    <property type="match status" value="1"/>
</dbReference>
<name>A0A7T1AME9_ATRLM</name>
<keyword evidence="3" id="KW-0560">Oxidoreductase</keyword>
<keyword evidence="2" id="KW-0521">NADP</keyword>
<dbReference type="Pfam" id="PF01872">
    <property type="entry name" value="RibD_C"/>
    <property type="match status" value="1"/>
</dbReference>
<proteinExistence type="predicted"/>
<gene>
    <name evidence="5" type="ORF">RT761_01843</name>
</gene>
<evidence type="ECO:0000256" key="2">
    <source>
        <dbReference type="ARBA" id="ARBA00022857"/>
    </source>
</evidence>
<dbReference type="InterPro" id="IPR002734">
    <property type="entry name" value="RibDG_C"/>
</dbReference>
<evidence type="ECO:0000313" key="6">
    <source>
        <dbReference type="Proteomes" id="UP000594463"/>
    </source>
</evidence>
<organism evidence="5 6">
    <name type="scientific">Atribacter laminatus</name>
    <dbReference type="NCBI Taxonomy" id="2847778"/>
    <lineage>
        <taxon>Bacteria</taxon>
        <taxon>Pseudomonadati</taxon>
        <taxon>Atribacterota</taxon>
        <taxon>Atribacteria</taxon>
        <taxon>Atribacterales</taxon>
        <taxon>Atribacteraceae</taxon>
        <taxon>Atribacter</taxon>
    </lineage>
</organism>
<dbReference type="PANTHER" id="PTHR38011">
    <property type="entry name" value="DIHYDROFOLATE REDUCTASE FAMILY PROTEIN (AFU_ORTHOLOGUE AFUA_8G06820)"/>
    <property type="match status" value="1"/>
</dbReference>
<evidence type="ECO:0000256" key="1">
    <source>
        <dbReference type="ARBA" id="ARBA00005104"/>
    </source>
</evidence>
<dbReference type="GO" id="GO:0009231">
    <property type="term" value="P:riboflavin biosynthetic process"/>
    <property type="evidence" value="ECO:0007669"/>
    <property type="project" value="InterPro"/>
</dbReference>